<accession>A0A2A8CTA5</accession>
<protein>
    <submittedName>
        <fullName evidence="1">Uncharacterized protein</fullName>
    </submittedName>
</protein>
<keyword evidence="2" id="KW-1185">Reference proteome</keyword>
<gene>
    <name evidence="1" type="ORF">CRI94_17355</name>
</gene>
<sequence>MSGPHYRVTDAQTGDYAGISEEAGIVCGALEAWADELETSAEEVLEAIETTGVTPLVDTAEDVGRGSSERPTCPTLRHLAFRRRDVALILDAVTPEVEPYAVAA</sequence>
<dbReference type="EMBL" id="PDEQ01000015">
    <property type="protein sequence ID" value="PEN10384.1"/>
    <property type="molecule type" value="Genomic_DNA"/>
</dbReference>
<dbReference type="AlphaFoldDB" id="A0A2A8CTA5"/>
<comment type="caution">
    <text evidence="1">The sequence shown here is derived from an EMBL/GenBank/DDBJ whole genome shotgun (WGS) entry which is preliminary data.</text>
</comment>
<reference evidence="1 2" key="1">
    <citation type="submission" date="2017-10" db="EMBL/GenBank/DDBJ databases">
        <title>Draft genome of Longibacter Salinarum.</title>
        <authorList>
            <person name="Goh K.M."/>
            <person name="Shamsir M.S."/>
            <person name="Lim S.W."/>
        </authorList>
    </citation>
    <scope>NUCLEOTIDE SEQUENCE [LARGE SCALE GENOMIC DNA]</scope>
    <source>
        <strain evidence="1 2">KCTC 52045</strain>
    </source>
</reference>
<organism evidence="1 2">
    <name type="scientific">Longibacter salinarum</name>
    <dbReference type="NCBI Taxonomy" id="1850348"/>
    <lineage>
        <taxon>Bacteria</taxon>
        <taxon>Pseudomonadati</taxon>
        <taxon>Rhodothermota</taxon>
        <taxon>Rhodothermia</taxon>
        <taxon>Rhodothermales</taxon>
        <taxon>Salisaetaceae</taxon>
        <taxon>Longibacter</taxon>
    </lineage>
</organism>
<evidence type="ECO:0000313" key="2">
    <source>
        <dbReference type="Proteomes" id="UP000220102"/>
    </source>
</evidence>
<name>A0A2A8CTA5_9BACT</name>
<proteinExistence type="predicted"/>
<dbReference type="Proteomes" id="UP000220102">
    <property type="component" value="Unassembled WGS sequence"/>
</dbReference>
<dbReference type="RefSeq" id="WP_098079357.1">
    <property type="nucleotide sequence ID" value="NZ_PDEQ01000015.1"/>
</dbReference>
<evidence type="ECO:0000313" key="1">
    <source>
        <dbReference type="EMBL" id="PEN10384.1"/>
    </source>
</evidence>